<evidence type="ECO:0000313" key="1">
    <source>
        <dbReference type="Proteomes" id="UP000887574"/>
    </source>
</evidence>
<accession>A0A915CZD8</accession>
<dbReference type="AlphaFoldDB" id="A0A915CZD8"/>
<dbReference type="WBParaSite" id="jg1429">
    <property type="protein sequence ID" value="jg1429"/>
    <property type="gene ID" value="jg1429"/>
</dbReference>
<sequence>MSILSSDERLLGIKLFRCDSSCRVCYKLNNPLNKVSCGMNFRVLNQAYLGQQSYKNLKSYVSPNHAWSAVSASSSNEASDGVE</sequence>
<reference evidence="2" key="1">
    <citation type="submission" date="2022-11" db="UniProtKB">
        <authorList>
            <consortium name="WormBaseParasite"/>
        </authorList>
    </citation>
    <scope>IDENTIFICATION</scope>
</reference>
<protein>
    <submittedName>
        <fullName evidence="2">Uncharacterized protein</fullName>
    </submittedName>
</protein>
<name>A0A915CZD8_9BILA</name>
<proteinExistence type="predicted"/>
<organism evidence="1 2">
    <name type="scientific">Ditylenchus dipsaci</name>
    <dbReference type="NCBI Taxonomy" id="166011"/>
    <lineage>
        <taxon>Eukaryota</taxon>
        <taxon>Metazoa</taxon>
        <taxon>Ecdysozoa</taxon>
        <taxon>Nematoda</taxon>
        <taxon>Chromadorea</taxon>
        <taxon>Rhabditida</taxon>
        <taxon>Tylenchina</taxon>
        <taxon>Tylenchomorpha</taxon>
        <taxon>Sphaerularioidea</taxon>
        <taxon>Anguinidae</taxon>
        <taxon>Anguininae</taxon>
        <taxon>Ditylenchus</taxon>
    </lineage>
</organism>
<evidence type="ECO:0000313" key="2">
    <source>
        <dbReference type="WBParaSite" id="jg1429"/>
    </source>
</evidence>
<keyword evidence="1" id="KW-1185">Reference proteome</keyword>
<dbReference type="Proteomes" id="UP000887574">
    <property type="component" value="Unplaced"/>
</dbReference>